<organism evidence="1 2">
    <name type="scientific">Varanus komodoensis</name>
    <name type="common">Komodo dragon</name>
    <dbReference type="NCBI Taxonomy" id="61221"/>
    <lineage>
        <taxon>Eukaryota</taxon>
        <taxon>Metazoa</taxon>
        <taxon>Chordata</taxon>
        <taxon>Craniata</taxon>
        <taxon>Vertebrata</taxon>
        <taxon>Euteleostomi</taxon>
        <taxon>Lepidosauria</taxon>
        <taxon>Squamata</taxon>
        <taxon>Bifurcata</taxon>
        <taxon>Unidentata</taxon>
        <taxon>Episquamata</taxon>
        <taxon>Toxicofera</taxon>
        <taxon>Anguimorpha</taxon>
        <taxon>Paleoanguimorpha</taxon>
        <taxon>Varanoidea</taxon>
        <taxon>Varanidae</taxon>
        <taxon>Varanus</taxon>
    </lineage>
</organism>
<dbReference type="AlphaFoldDB" id="A0A8D2JD45"/>
<dbReference type="InterPro" id="IPR038935">
    <property type="entry name" value="C5orf52"/>
</dbReference>
<keyword evidence="2" id="KW-1185">Reference proteome</keyword>
<protein>
    <submittedName>
        <fullName evidence="1">Uncharacterized protein</fullName>
    </submittedName>
</protein>
<dbReference type="Pfam" id="PF17666">
    <property type="entry name" value="DUF5528"/>
    <property type="match status" value="1"/>
</dbReference>
<reference evidence="1" key="2">
    <citation type="submission" date="2025-09" db="UniProtKB">
        <authorList>
            <consortium name="Ensembl"/>
        </authorList>
    </citation>
    <scope>IDENTIFICATION</scope>
</reference>
<accession>A0A8D2JD45</accession>
<dbReference type="PANTHER" id="PTHR35666:SF1">
    <property type="entry name" value="SIMILAR TO RIKEN CDNA 4921536K21"/>
    <property type="match status" value="1"/>
</dbReference>
<evidence type="ECO:0000313" key="1">
    <source>
        <dbReference type="Ensembl" id="ENSVKKP00000012201.1"/>
    </source>
</evidence>
<dbReference type="Ensembl" id="ENSVKKT00000012490.1">
    <property type="protein sequence ID" value="ENSVKKP00000012201.1"/>
    <property type="gene ID" value="ENSVKKG00000008488.1"/>
</dbReference>
<name>A0A8D2JD45_VARKO</name>
<sequence length="141" mass="15942">MPGLPCDPKPATCLGVVRAHTHLKHPEDRGRGGAVPATDPERCSSACRSGEVVGSFESNQRFLPKSHLSKVIIHDNTSVQRVQDIKVRLNIEDSKKKVSIFFDQMKKKFVRDQQKKMTRWKKEYTTEGIPHRESMAGGEMQ</sequence>
<reference evidence="1" key="1">
    <citation type="submission" date="2025-08" db="UniProtKB">
        <authorList>
            <consortium name="Ensembl"/>
        </authorList>
    </citation>
    <scope>IDENTIFICATION</scope>
</reference>
<dbReference type="Proteomes" id="UP000694545">
    <property type="component" value="Unplaced"/>
</dbReference>
<evidence type="ECO:0000313" key="2">
    <source>
        <dbReference type="Proteomes" id="UP000694545"/>
    </source>
</evidence>
<dbReference type="PANTHER" id="PTHR35666">
    <property type="entry name" value="SIMILAR TO RIKEN CDNA 4921536K21"/>
    <property type="match status" value="1"/>
</dbReference>
<proteinExistence type="predicted"/>